<sequence>MSRVDKENFSSESNKTKENFIIDIDKLIYNRIRKSYYLKHTFISDFGQIISKLYNNLRVEDDKESIDKLDNFIDYFFKGIDKEEGGEARQVEKLEEGDNSKLDLYEGLLELISVLKDKSDRVILDFLDTFVKVPDEEQLNYITATKIIIKADEKFKNNFNNLSKLIYATDIILNLSVDKATKIEFFNKLFLNIININNLIGINDFFTQLGVNVKELKVINRWLFRRRLESLPTSRLEDSAIKDNKEWLYKSLEVNTDSNLGKSIDKLYDHLKGWNNKEALDGFEDFISNLLYRAKKRSPKGIKNSMNLLNIFQDFDGASLEDYERLFSTISSFKKVNYNITFNWLDAFIKMSHISRVNFIKATDLLLGFAETGDGKNLVDFEYTVTSILDFKMLKQKNLLLNRFLELVVECKNRYEVNDILDKIGVSNGRHINRRILERGLKELNNR</sequence>
<name>A0A285GHH7_9FIRM</name>
<accession>A0A285GHH7</accession>
<protein>
    <submittedName>
        <fullName evidence="1">Uncharacterized protein</fullName>
    </submittedName>
</protein>
<keyword evidence="2" id="KW-1185">Reference proteome</keyword>
<organism evidence="1 2">
    <name type="scientific">Orenia metallireducens</name>
    <dbReference type="NCBI Taxonomy" id="1413210"/>
    <lineage>
        <taxon>Bacteria</taxon>
        <taxon>Bacillati</taxon>
        <taxon>Bacillota</taxon>
        <taxon>Clostridia</taxon>
        <taxon>Halanaerobiales</taxon>
        <taxon>Halobacteroidaceae</taxon>
        <taxon>Orenia</taxon>
    </lineage>
</organism>
<dbReference type="RefSeq" id="WP_097017326.1">
    <property type="nucleotide sequence ID" value="NZ_OBDZ01000007.1"/>
</dbReference>
<gene>
    <name evidence="1" type="ORF">SAMN06265827_107141</name>
</gene>
<dbReference type="OrthoDB" id="9937777at2"/>
<dbReference type="AlphaFoldDB" id="A0A285GHH7"/>
<dbReference type="EMBL" id="OBDZ01000007">
    <property type="protein sequence ID" value="SNY22895.1"/>
    <property type="molecule type" value="Genomic_DNA"/>
</dbReference>
<reference evidence="2" key="1">
    <citation type="submission" date="2017-09" db="EMBL/GenBank/DDBJ databases">
        <authorList>
            <person name="Varghese N."/>
            <person name="Submissions S."/>
        </authorList>
    </citation>
    <scope>NUCLEOTIDE SEQUENCE [LARGE SCALE GENOMIC DNA]</scope>
    <source>
        <strain evidence="2">MSL47</strain>
    </source>
</reference>
<proteinExistence type="predicted"/>
<dbReference type="Proteomes" id="UP000219573">
    <property type="component" value="Unassembled WGS sequence"/>
</dbReference>
<evidence type="ECO:0000313" key="2">
    <source>
        <dbReference type="Proteomes" id="UP000219573"/>
    </source>
</evidence>
<evidence type="ECO:0000313" key="1">
    <source>
        <dbReference type="EMBL" id="SNY22895.1"/>
    </source>
</evidence>